<dbReference type="GO" id="GO:0005829">
    <property type="term" value="C:cytosol"/>
    <property type="evidence" value="ECO:0007669"/>
    <property type="project" value="TreeGrafter"/>
</dbReference>
<keyword evidence="3" id="KW-0479">Metal-binding</keyword>
<dbReference type="InterPro" id="IPR004464">
    <property type="entry name" value="FBPase_class-2/SBPase"/>
</dbReference>
<evidence type="ECO:0000256" key="4">
    <source>
        <dbReference type="ARBA" id="ARBA00022801"/>
    </source>
</evidence>
<evidence type="ECO:0000256" key="8">
    <source>
        <dbReference type="PIRNR" id="PIRNR004532"/>
    </source>
</evidence>
<comment type="caution">
    <text evidence="9">The sequence shown here is derived from an EMBL/GenBank/DDBJ whole genome shotgun (WGS) entry which is preliminary data.</text>
</comment>
<dbReference type="Pfam" id="PF03320">
    <property type="entry name" value="FBPase_glpX"/>
    <property type="match status" value="1"/>
</dbReference>
<gene>
    <name evidence="9" type="ORF">JF887_13300</name>
</gene>
<dbReference type="GO" id="GO:0006094">
    <property type="term" value="P:gluconeogenesis"/>
    <property type="evidence" value="ECO:0007669"/>
    <property type="project" value="InterPro"/>
</dbReference>
<organism evidence="9 10">
    <name type="scientific">Candidatus Amunia macphersoniae</name>
    <dbReference type="NCBI Taxonomy" id="3127014"/>
    <lineage>
        <taxon>Bacteria</taxon>
        <taxon>Bacillati</taxon>
        <taxon>Candidatus Dormiibacterota</taxon>
        <taxon>Candidatus Dormibacteria</taxon>
        <taxon>Candidatus Aeolococcales</taxon>
        <taxon>Candidatus Aeolococcaceae</taxon>
        <taxon>Candidatus Amunia</taxon>
    </lineage>
</organism>
<dbReference type="AlphaFoldDB" id="A0A934NJY4"/>
<sequence length="337" mass="35390">MADTVSPDLAAAPAKVGRDRHRGLELLRATEAAALSVGRWLGRGDKAGTRDAGQQVMEEALVGMPFDGRVVIGPEGGNSNLTPGRRIGVGRDRVDLAVIPVDGVSLVSRGLSQALSIAAAAESGGILSPPPVAYMHKIAVGPAAKGAVDISDTPENNLRRIAFAMDVQVQDLTVIMLDRPRHQALLERVRSLGARVALISDGDAGAAMMAAWPGSGVDVMIGSGGTQEAIVAACAMRCLGGELHCRPWVRHEDEAVAVRAAGFDPDEAISMERLVPGRQVSIAVTGISGGGILRGVQYHNWWAETHSLVMRAQSGTVREILTKHHVALPPEGARRVH</sequence>
<name>A0A934NJY4_9BACT</name>
<comment type="similarity">
    <text evidence="2 8">Belongs to the FBPase class 2 family.</text>
</comment>
<dbReference type="Gene3D" id="3.30.540.10">
    <property type="entry name" value="Fructose-1,6-Bisphosphatase, subunit A, domain 1"/>
    <property type="match status" value="1"/>
</dbReference>
<evidence type="ECO:0000256" key="7">
    <source>
        <dbReference type="ARBA" id="ARBA00024331"/>
    </source>
</evidence>
<dbReference type="PIRSF" id="PIRSF004532">
    <property type="entry name" value="GlpX"/>
    <property type="match status" value="1"/>
</dbReference>
<evidence type="ECO:0000313" key="10">
    <source>
        <dbReference type="Proteomes" id="UP000614410"/>
    </source>
</evidence>
<accession>A0A934NJY4</accession>
<keyword evidence="5" id="KW-0464">Manganese</keyword>
<evidence type="ECO:0000256" key="6">
    <source>
        <dbReference type="ARBA" id="ARBA00023277"/>
    </source>
</evidence>
<dbReference type="PANTHER" id="PTHR30447">
    <property type="entry name" value="FRUCTOSE-1,6-BISPHOSPHATASE CLASS 2"/>
    <property type="match status" value="1"/>
</dbReference>
<dbReference type="GO" id="GO:0042132">
    <property type="term" value="F:fructose 1,6-bisphosphate 1-phosphatase activity"/>
    <property type="evidence" value="ECO:0007669"/>
    <property type="project" value="UniProtKB-EC"/>
</dbReference>
<dbReference type="Gene3D" id="3.40.190.90">
    <property type="match status" value="1"/>
</dbReference>
<evidence type="ECO:0000256" key="2">
    <source>
        <dbReference type="ARBA" id="ARBA00008989"/>
    </source>
</evidence>
<dbReference type="GO" id="GO:0030388">
    <property type="term" value="P:fructose 1,6-bisphosphate metabolic process"/>
    <property type="evidence" value="ECO:0007669"/>
    <property type="project" value="TreeGrafter"/>
</dbReference>
<evidence type="ECO:0000256" key="3">
    <source>
        <dbReference type="ARBA" id="ARBA00022723"/>
    </source>
</evidence>
<proteinExistence type="inferred from homology"/>
<evidence type="ECO:0000256" key="1">
    <source>
        <dbReference type="ARBA" id="ARBA00001273"/>
    </source>
</evidence>
<comment type="catalytic activity">
    <reaction evidence="1">
        <text>beta-D-fructose 1,6-bisphosphate + H2O = beta-D-fructose 6-phosphate + phosphate</text>
        <dbReference type="Rhea" id="RHEA:11064"/>
        <dbReference type="ChEBI" id="CHEBI:15377"/>
        <dbReference type="ChEBI" id="CHEBI:32966"/>
        <dbReference type="ChEBI" id="CHEBI:43474"/>
        <dbReference type="ChEBI" id="CHEBI:57634"/>
        <dbReference type="EC" id="3.1.3.11"/>
    </reaction>
</comment>
<dbReference type="GO" id="GO:0006071">
    <property type="term" value="P:glycerol metabolic process"/>
    <property type="evidence" value="ECO:0007669"/>
    <property type="project" value="InterPro"/>
</dbReference>
<keyword evidence="4" id="KW-0378">Hydrolase</keyword>
<evidence type="ECO:0000313" key="9">
    <source>
        <dbReference type="EMBL" id="MBJ7610389.1"/>
    </source>
</evidence>
<dbReference type="GO" id="GO:0046872">
    <property type="term" value="F:metal ion binding"/>
    <property type="evidence" value="ECO:0007669"/>
    <property type="project" value="UniProtKB-KW"/>
</dbReference>
<dbReference type="Proteomes" id="UP000614410">
    <property type="component" value="Unassembled WGS sequence"/>
</dbReference>
<dbReference type="PANTHER" id="PTHR30447:SF0">
    <property type="entry name" value="FRUCTOSE-1,6-BISPHOSPHATASE 1 CLASS 2-RELATED"/>
    <property type="match status" value="1"/>
</dbReference>
<reference evidence="9 10" key="1">
    <citation type="submission" date="2020-10" db="EMBL/GenBank/DDBJ databases">
        <title>Ca. Dormibacterota MAGs.</title>
        <authorList>
            <person name="Montgomery K."/>
        </authorList>
    </citation>
    <scope>NUCLEOTIDE SEQUENCE [LARGE SCALE GENOMIC DNA]</scope>
    <source>
        <strain evidence="9">Mitchell_Peninsula_5</strain>
    </source>
</reference>
<dbReference type="EMBL" id="JAEKNN010000062">
    <property type="protein sequence ID" value="MBJ7610389.1"/>
    <property type="molecule type" value="Genomic_DNA"/>
</dbReference>
<evidence type="ECO:0000256" key="5">
    <source>
        <dbReference type="ARBA" id="ARBA00023211"/>
    </source>
</evidence>
<dbReference type="SUPFAM" id="SSF56655">
    <property type="entry name" value="Carbohydrate phosphatase"/>
    <property type="match status" value="1"/>
</dbReference>
<comment type="pathway">
    <text evidence="7">Carbohydrate biosynthesis.</text>
</comment>
<protein>
    <recommendedName>
        <fullName evidence="8">Fructose-1,6-bisphosphatase</fullName>
    </recommendedName>
</protein>
<keyword evidence="6 8" id="KW-0119">Carbohydrate metabolism</keyword>